<gene>
    <name evidence="8" type="ORF">CISIN_1g044884mg</name>
</gene>
<accession>A0A067EYP6</accession>
<dbReference type="PANTHER" id="PTHR32468:SF74">
    <property type="entry name" value="CATION_H(+) ANTIPORTER 21-RELATED"/>
    <property type="match status" value="1"/>
</dbReference>
<proteinExistence type="predicted"/>
<evidence type="ECO:0000256" key="3">
    <source>
        <dbReference type="ARBA" id="ARBA00022958"/>
    </source>
</evidence>
<keyword evidence="6" id="KW-0812">Transmembrane</keyword>
<sequence length="348" mass="39769">MDNVLMLVMVFITLFMTALVGPIFFFTRKSARLLRQYEGQYKEVIQRQSFDFSLAFTQQETSQESSTSSKSPTPQENPHTASSRLRYDDRPRGAQDCFFWHHKQPNSRESRVRANHQPLQGLRIRKRCSHCPSAHSRFTLRTMHEDVFNLAEEKQVAMILLPYHKQLAADGGPELRFAMLFIGGSDDQEALSYAWKMAGTHGVILSVIRFLASKEAEQSIMPEVEKDEEGILTEATEMKRAREYDDEFMNEFRFKTMCAESIIYYEKLVNGSNEVVECIATKYNIFDLYIVGRGERAKSPITMALSEWSSDSPQLGLIGETLVLSQFTAQGFSLGGATSCRCWVEDRV</sequence>
<feature type="region of interest" description="Disordered" evidence="5">
    <location>
        <begin position="61"/>
        <end position="89"/>
    </location>
</feature>
<dbReference type="GO" id="GO:0006885">
    <property type="term" value="P:regulation of pH"/>
    <property type="evidence" value="ECO:0000318"/>
    <property type="project" value="GO_Central"/>
</dbReference>
<evidence type="ECO:0000256" key="4">
    <source>
        <dbReference type="ARBA" id="ARBA00023065"/>
    </source>
</evidence>
<evidence type="ECO:0000256" key="2">
    <source>
        <dbReference type="ARBA" id="ARBA00022538"/>
    </source>
</evidence>
<feature type="compositionally biased region" description="Low complexity" evidence="5">
    <location>
        <begin position="61"/>
        <end position="76"/>
    </location>
</feature>
<organism evidence="8 9">
    <name type="scientific">Citrus sinensis</name>
    <name type="common">Sweet orange</name>
    <name type="synonym">Citrus aurantium var. sinensis</name>
    <dbReference type="NCBI Taxonomy" id="2711"/>
    <lineage>
        <taxon>Eukaryota</taxon>
        <taxon>Viridiplantae</taxon>
        <taxon>Streptophyta</taxon>
        <taxon>Embryophyta</taxon>
        <taxon>Tracheophyta</taxon>
        <taxon>Spermatophyta</taxon>
        <taxon>Magnoliopsida</taxon>
        <taxon>eudicotyledons</taxon>
        <taxon>Gunneridae</taxon>
        <taxon>Pentapetalae</taxon>
        <taxon>rosids</taxon>
        <taxon>malvids</taxon>
        <taxon>Sapindales</taxon>
        <taxon>Rutaceae</taxon>
        <taxon>Aurantioideae</taxon>
        <taxon>Citrus</taxon>
    </lineage>
</organism>
<dbReference type="InterPro" id="IPR057290">
    <property type="entry name" value="CHX17_C"/>
</dbReference>
<dbReference type="AlphaFoldDB" id="A0A067EYP6"/>
<dbReference type="GO" id="GO:0098662">
    <property type="term" value="P:inorganic cation transmembrane transport"/>
    <property type="evidence" value="ECO:0000318"/>
    <property type="project" value="GO_Central"/>
</dbReference>
<dbReference type="GO" id="GO:0012505">
    <property type="term" value="C:endomembrane system"/>
    <property type="evidence" value="ECO:0000318"/>
    <property type="project" value="GO_Central"/>
</dbReference>
<dbReference type="GO" id="GO:0006813">
    <property type="term" value="P:potassium ion transport"/>
    <property type="evidence" value="ECO:0007669"/>
    <property type="project" value="UniProtKB-KW"/>
</dbReference>
<name>A0A067EYP6_CITSI</name>
<dbReference type="Pfam" id="PF23259">
    <property type="entry name" value="CHX17_C"/>
    <property type="match status" value="1"/>
</dbReference>
<evidence type="ECO:0000256" key="5">
    <source>
        <dbReference type="SAM" id="MobiDB-lite"/>
    </source>
</evidence>
<keyword evidence="3" id="KW-0630">Potassium</keyword>
<dbReference type="EMBL" id="KK784933">
    <property type="protein sequence ID" value="KDO60188.1"/>
    <property type="molecule type" value="Genomic_DNA"/>
</dbReference>
<reference evidence="8 9" key="1">
    <citation type="submission" date="2014-04" db="EMBL/GenBank/DDBJ databases">
        <authorList>
            <consortium name="International Citrus Genome Consortium"/>
            <person name="Gmitter F."/>
            <person name="Chen C."/>
            <person name="Farmerie W."/>
            <person name="Harkins T."/>
            <person name="Desany B."/>
            <person name="Mohiuddin M."/>
            <person name="Kodira C."/>
            <person name="Borodovsky M."/>
            <person name="Lomsadze A."/>
            <person name="Burns P."/>
            <person name="Jenkins J."/>
            <person name="Prochnik S."/>
            <person name="Shu S."/>
            <person name="Chapman J."/>
            <person name="Pitluck S."/>
            <person name="Schmutz J."/>
            <person name="Rokhsar D."/>
        </authorList>
    </citation>
    <scope>NUCLEOTIDE SEQUENCE</scope>
</reference>
<keyword evidence="9" id="KW-1185">Reference proteome</keyword>
<dbReference type="InterPro" id="IPR050794">
    <property type="entry name" value="CPA2_transporter"/>
</dbReference>
<keyword evidence="1" id="KW-0813">Transport</keyword>
<evidence type="ECO:0000256" key="6">
    <source>
        <dbReference type="SAM" id="Phobius"/>
    </source>
</evidence>
<keyword evidence="6" id="KW-0472">Membrane</keyword>
<evidence type="ECO:0000256" key="1">
    <source>
        <dbReference type="ARBA" id="ARBA00022448"/>
    </source>
</evidence>
<feature type="transmembrane region" description="Helical" evidence="6">
    <location>
        <begin position="6"/>
        <end position="26"/>
    </location>
</feature>
<dbReference type="STRING" id="2711.A0A067EYP6"/>
<keyword evidence="4" id="KW-0406">Ion transport</keyword>
<dbReference type="PANTHER" id="PTHR32468">
    <property type="entry name" value="CATION/H + ANTIPORTER"/>
    <property type="match status" value="1"/>
</dbReference>
<feature type="domain" description="Cation/H(+) antiporter C-terminal" evidence="7">
    <location>
        <begin position="177"/>
        <end position="325"/>
    </location>
</feature>
<evidence type="ECO:0000313" key="9">
    <source>
        <dbReference type="Proteomes" id="UP000027120"/>
    </source>
</evidence>
<evidence type="ECO:0000259" key="7">
    <source>
        <dbReference type="Pfam" id="PF23259"/>
    </source>
</evidence>
<keyword evidence="2" id="KW-0633">Potassium transport</keyword>
<evidence type="ECO:0000313" key="8">
    <source>
        <dbReference type="EMBL" id="KDO60188.1"/>
    </source>
</evidence>
<protein>
    <recommendedName>
        <fullName evidence="7">Cation/H(+) antiporter C-terminal domain-containing protein</fullName>
    </recommendedName>
</protein>
<dbReference type="Proteomes" id="UP000027120">
    <property type="component" value="Unassembled WGS sequence"/>
</dbReference>
<keyword evidence="6" id="KW-1133">Transmembrane helix</keyword>